<feature type="region of interest" description="Disordered" evidence="2">
    <location>
        <begin position="1"/>
        <end position="40"/>
    </location>
</feature>
<evidence type="ECO:0000313" key="5">
    <source>
        <dbReference type="Proteomes" id="UP000321393"/>
    </source>
</evidence>
<reference evidence="5 6" key="1">
    <citation type="submission" date="2019-08" db="EMBL/GenBank/DDBJ databases">
        <title>Draft genome sequences of two oriental melons (Cucumis melo L. var makuwa).</title>
        <authorList>
            <person name="Kwon S.-Y."/>
        </authorList>
    </citation>
    <scope>NUCLEOTIDE SEQUENCE [LARGE SCALE GENOMIC DNA]</scope>
    <source>
        <strain evidence="6">cv. Chang Bougi</strain>
        <strain evidence="5">cv. SW 3</strain>
        <tissue evidence="4">Leaf</tissue>
    </source>
</reference>
<accession>A0A5D3CEE0</accession>
<sequence>MDEWFSRLQKTPKSASPSIMQSSAPTNMPHVPPRASPSSSDSFNHPICATLFFIRAYIAPHASIRVLPPNFNHPPPLLLSNLYVLPSSNLSYYPDFKNPQIHSTFEVGGSLALSNPNVQTSSSGITQQQLEELRQQIAAIEATLGTTSKTPRPMYIENLVTSFPTLSSFYVSENASPTTLGASVQSDIAQSFSLISIDGKSPWILDSAATDHLTGSSEHHVSYILCAGNEKIRILMAPRLPLPGKGRFLLLTELELKEDVWHCPTQ</sequence>
<proteinExistence type="predicted"/>
<dbReference type="Proteomes" id="UP000321947">
    <property type="component" value="Unassembled WGS sequence"/>
</dbReference>
<protein>
    <submittedName>
        <fullName evidence="4">Kirola-like</fullName>
    </submittedName>
</protein>
<evidence type="ECO:0000256" key="2">
    <source>
        <dbReference type="SAM" id="MobiDB-lite"/>
    </source>
</evidence>
<name>A0A5D3CEE0_CUCMM</name>
<evidence type="ECO:0000313" key="4">
    <source>
        <dbReference type="EMBL" id="TYK10327.1"/>
    </source>
</evidence>
<feature type="coiled-coil region" evidence="1">
    <location>
        <begin position="123"/>
        <end position="150"/>
    </location>
</feature>
<evidence type="ECO:0000313" key="3">
    <source>
        <dbReference type="EMBL" id="KAA0050981.1"/>
    </source>
</evidence>
<evidence type="ECO:0000313" key="6">
    <source>
        <dbReference type="Proteomes" id="UP000321947"/>
    </source>
</evidence>
<comment type="caution">
    <text evidence="4">The sequence shown here is derived from an EMBL/GenBank/DDBJ whole genome shotgun (WGS) entry which is preliminary data.</text>
</comment>
<organism evidence="4 6">
    <name type="scientific">Cucumis melo var. makuwa</name>
    <name type="common">Oriental melon</name>
    <dbReference type="NCBI Taxonomy" id="1194695"/>
    <lineage>
        <taxon>Eukaryota</taxon>
        <taxon>Viridiplantae</taxon>
        <taxon>Streptophyta</taxon>
        <taxon>Embryophyta</taxon>
        <taxon>Tracheophyta</taxon>
        <taxon>Spermatophyta</taxon>
        <taxon>Magnoliopsida</taxon>
        <taxon>eudicotyledons</taxon>
        <taxon>Gunneridae</taxon>
        <taxon>Pentapetalae</taxon>
        <taxon>rosids</taxon>
        <taxon>fabids</taxon>
        <taxon>Cucurbitales</taxon>
        <taxon>Cucurbitaceae</taxon>
        <taxon>Benincaseae</taxon>
        <taxon>Cucumis</taxon>
    </lineage>
</organism>
<feature type="compositionally biased region" description="Polar residues" evidence="2">
    <location>
        <begin position="8"/>
        <end position="26"/>
    </location>
</feature>
<evidence type="ECO:0000256" key="1">
    <source>
        <dbReference type="SAM" id="Coils"/>
    </source>
</evidence>
<keyword evidence="1" id="KW-0175">Coiled coil</keyword>
<dbReference type="EMBL" id="SSTE01011666">
    <property type="protein sequence ID" value="KAA0050981.1"/>
    <property type="molecule type" value="Genomic_DNA"/>
</dbReference>
<dbReference type="Proteomes" id="UP000321393">
    <property type="component" value="Unassembled WGS sequence"/>
</dbReference>
<gene>
    <name evidence="4" type="ORF">E5676_scaffold16G004830</name>
    <name evidence="3" type="ORF">E6C27_scaffold761G001120</name>
</gene>
<dbReference type="EMBL" id="SSTD01011206">
    <property type="protein sequence ID" value="TYK10327.1"/>
    <property type="molecule type" value="Genomic_DNA"/>
</dbReference>
<dbReference type="AlphaFoldDB" id="A0A5D3CEE0"/>